<feature type="chain" id="PRO_5004243763" evidence="2">
    <location>
        <begin position="22"/>
        <end position="130"/>
    </location>
</feature>
<dbReference type="KEGG" id="tng:GSTEN00006455G001"/>
<evidence type="ECO:0000313" key="3">
    <source>
        <dbReference type="EMBL" id="CAF91613.1"/>
    </source>
</evidence>
<keyword evidence="2" id="KW-0732">Signal</keyword>
<dbReference type="AlphaFoldDB" id="Q4T669"/>
<sequence>MSRRQRALLALVLLLWRVAAAHYSTRSEPDYDLGHYRQSVPAFTRGARASATRRAVRCARPWRACACTGAGRTACWRSSGCRGASAVAAGPTERCTAAFPTVRPPSASTPPMSPTTAAPSVGAVSLQPDG</sequence>
<accession>Q4T669</accession>
<feature type="signal peptide" evidence="2">
    <location>
        <begin position="1"/>
        <end position="21"/>
    </location>
</feature>
<name>Q4T669_TETNG</name>
<gene>
    <name evidence="3" type="ORF">GSTENG00006455001</name>
</gene>
<evidence type="ECO:0000256" key="1">
    <source>
        <dbReference type="SAM" id="MobiDB-lite"/>
    </source>
</evidence>
<comment type="caution">
    <text evidence="3">The sequence shown here is derived from an EMBL/GenBank/DDBJ whole genome shotgun (WGS) entry which is preliminary data.</text>
</comment>
<proteinExistence type="predicted"/>
<reference evidence="3" key="1">
    <citation type="journal article" date="2004" name="Nature">
        <title>Genome duplication in the teleost fish Tetraodon nigroviridis reveals the early vertebrate proto-karyotype.</title>
        <authorList>
            <person name="Jaillon O."/>
            <person name="Aury J.-M."/>
            <person name="Brunet F."/>
            <person name="Petit J.-L."/>
            <person name="Stange-Thomann N."/>
            <person name="Mauceli E."/>
            <person name="Bouneau L."/>
            <person name="Fischer C."/>
            <person name="Ozouf-Costaz C."/>
            <person name="Bernot A."/>
            <person name="Nicaud S."/>
            <person name="Jaffe D."/>
            <person name="Fisher S."/>
            <person name="Lutfalla G."/>
            <person name="Dossat C."/>
            <person name="Segurens B."/>
            <person name="Dasilva C."/>
            <person name="Salanoubat M."/>
            <person name="Levy M."/>
            <person name="Boudet N."/>
            <person name="Castellano S."/>
            <person name="Anthouard V."/>
            <person name="Jubin C."/>
            <person name="Castelli V."/>
            <person name="Katinka M."/>
            <person name="Vacherie B."/>
            <person name="Biemont C."/>
            <person name="Skalli Z."/>
            <person name="Cattolico L."/>
            <person name="Poulain J."/>
            <person name="De Berardinis V."/>
            <person name="Cruaud C."/>
            <person name="Duprat S."/>
            <person name="Brottier P."/>
            <person name="Coutanceau J.-P."/>
            <person name="Gouzy J."/>
            <person name="Parra G."/>
            <person name="Lardier G."/>
            <person name="Chapple C."/>
            <person name="McKernan K.J."/>
            <person name="McEwan P."/>
            <person name="Bosak S."/>
            <person name="Kellis M."/>
            <person name="Volff J.-N."/>
            <person name="Guigo R."/>
            <person name="Zody M.C."/>
            <person name="Mesirov J."/>
            <person name="Lindblad-Toh K."/>
            <person name="Birren B."/>
            <person name="Nusbaum C."/>
            <person name="Kahn D."/>
            <person name="Robinson-Rechavi M."/>
            <person name="Laudet V."/>
            <person name="Schachter V."/>
            <person name="Quetier F."/>
            <person name="Saurin W."/>
            <person name="Scarpelli C."/>
            <person name="Wincker P."/>
            <person name="Lander E.S."/>
            <person name="Weissenbach J."/>
            <person name="Roest Crollius H."/>
        </authorList>
    </citation>
    <scope>NUCLEOTIDE SEQUENCE [LARGE SCALE GENOMIC DNA]</scope>
</reference>
<feature type="region of interest" description="Disordered" evidence="1">
    <location>
        <begin position="100"/>
        <end position="130"/>
    </location>
</feature>
<dbReference type="EMBL" id="CAAE01008893">
    <property type="protein sequence ID" value="CAF91613.1"/>
    <property type="molecule type" value="Genomic_DNA"/>
</dbReference>
<evidence type="ECO:0000256" key="2">
    <source>
        <dbReference type="SAM" id="SignalP"/>
    </source>
</evidence>
<protein>
    <submittedName>
        <fullName evidence="3">(spotted green pufferfish) hypothetical protein</fullName>
    </submittedName>
</protein>
<reference evidence="3" key="2">
    <citation type="submission" date="2004-02" db="EMBL/GenBank/DDBJ databases">
        <authorList>
            <consortium name="Genoscope"/>
            <consortium name="Whitehead Institute Centre for Genome Research"/>
        </authorList>
    </citation>
    <scope>NUCLEOTIDE SEQUENCE</scope>
</reference>
<organism evidence="3">
    <name type="scientific">Tetraodon nigroviridis</name>
    <name type="common">Spotted green pufferfish</name>
    <name type="synonym">Chelonodon nigroviridis</name>
    <dbReference type="NCBI Taxonomy" id="99883"/>
    <lineage>
        <taxon>Eukaryota</taxon>
        <taxon>Metazoa</taxon>
        <taxon>Chordata</taxon>
        <taxon>Craniata</taxon>
        <taxon>Vertebrata</taxon>
        <taxon>Euteleostomi</taxon>
        <taxon>Actinopterygii</taxon>
        <taxon>Neopterygii</taxon>
        <taxon>Teleostei</taxon>
        <taxon>Neoteleostei</taxon>
        <taxon>Acanthomorphata</taxon>
        <taxon>Eupercaria</taxon>
        <taxon>Tetraodontiformes</taxon>
        <taxon>Tetradontoidea</taxon>
        <taxon>Tetraodontidae</taxon>
        <taxon>Tetraodon</taxon>
    </lineage>
</organism>
<feature type="non-terminal residue" evidence="3">
    <location>
        <position position="1"/>
    </location>
</feature>